<evidence type="ECO:0000313" key="2">
    <source>
        <dbReference type="EMBL" id="SIN90129.1"/>
    </source>
</evidence>
<dbReference type="OrthoDB" id="8478507at2"/>
<dbReference type="RefSeq" id="WP_074229193.1">
    <property type="nucleotide sequence ID" value="NZ_FSRQ01000001.1"/>
</dbReference>
<proteinExistence type="predicted"/>
<dbReference type="AlphaFoldDB" id="A0A1N6F4F6"/>
<dbReference type="EMBL" id="FSRQ01000001">
    <property type="protein sequence ID" value="SIN90129.1"/>
    <property type="molecule type" value="Genomic_DNA"/>
</dbReference>
<sequence>MFNPTRRNRNIGTENQGFSQDNKLKISTPYGTLKSFYERIEKFQTEIRIINEHEFLFITEETRENCFHSCSVNDLAKIIQHIPKEDYGELRFIILRQPKRKEEIISPVWGRLIYSFEFENEYFPAIVLDSIDLNKKLIWSKKQTIEDQKEFTRLKEDGHLFIENKRNFVSELKLESSRNTQLYRTLLHEFGHYVHCLEVVERPGNDDEDYDAKEIRDNHYMSLPKVEKEKFANQYADRLKKRLTDDKIIPFENI</sequence>
<evidence type="ECO:0000313" key="3">
    <source>
        <dbReference type="Proteomes" id="UP000184782"/>
    </source>
</evidence>
<accession>A0A1N6F4F6</accession>
<evidence type="ECO:0000256" key="1">
    <source>
        <dbReference type="SAM" id="MobiDB-lite"/>
    </source>
</evidence>
<organism evidence="2 3">
    <name type="scientific">Chryseobacterium scophthalmum</name>
    <dbReference type="NCBI Taxonomy" id="59733"/>
    <lineage>
        <taxon>Bacteria</taxon>
        <taxon>Pseudomonadati</taxon>
        <taxon>Bacteroidota</taxon>
        <taxon>Flavobacteriia</taxon>
        <taxon>Flavobacteriales</taxon>
        <taxon>Weeksellaceae</taxon>
        <taxon>Chryseobacterium group</taxon>
        <taxon>Chryseobacterium</taxon>
    </lineage>
</organism>
<gene>
    <name evidence="2" type="ORF">SAMN05421769_0977</name>
</gene>
<keyword evidence="3" id="KW-1185">Reference proteome</keyword>
<reference evidence="3" key="1">
    <citation type="submission" date="2016-12" db="EMBL/GenBank/DDBJ databases">
        <authorList>
            <person name="Varghese N."/>
            <person name="Submissions S."/>
        </authorList>
    </citation>
    <scope>NUCLEOTIDE SEQUENCE [LARGE SCALE GENOMIC DNA]</scope>
    <source>
        <strain evidence="3">DSM 16779</strain>
    </source>
</reference>
<feature type="compositionally biased region" description="Polar residues" evidence="1">
    <location>
        <begin position="10"/>
        <end position="20"/>
    </location>
</feature>
<dbReference type="STRING" id="59733.SAMN05421769_0977"/>
<name>A0A1N6F4F6_9FLAO</name>
<dbReference type="Proteomes" id="UP000184782">
    <property type="component" value="Unassembled WGS sequence"/>
</dbReference>
<protein>
    <submittedName>
        <fullName evidence="2">Uncharacterized protein</fullName>
    </submittedName>
</protein>
<feature type="region of interest" description="Disordered" evidence="1">
    <location>
        <begin position="1"/>
        <end position="20"/>
    </location>
</feature>